<gene>
    <name evidence="2" type="ORF">KGMB03357_22500</name>
</gene>
<reference evidence="2 3" key="1">
    <citation type="submission" date="2018-10" db="EMBL/GenBank/DDBJ databases">
        <title>Draft Genome Sequence of Anaerotignum sp. KCTC 15736.</title>
        <authorList>
            <person name="Choi S.H."/>
            <person name="Kim J.S."/>
            <person name="Kang S.W."/>
            <person name="Lee J.S."/>
            <person name="Park S.H."/>
        </authorList>
    </citation>
    <scope>NUCLEOTIDE SEQUENCE [LARGE SCALE GENOMIC DNA]</scope>
    <source>
        <strain evidence="2 3">KCTC 15736</strain>
    </source>
</reference>
<dbReference type="Proteomes" id="UP000287361">
    <property type="component" value="Unassembled WGS sequence"/>
</dbReference>
<keyword evidence="3" id="KW-1185">Reference proteome</keyword>
<dbReference type="InterPro" id="IPR025480">
    <property type="entry name" value="DUF4330"/>
</dbReference>
<dbReference type="AlphaFoldDB" id="A0A401LGD4"/>
<comment type="caution">
    <text evidence="2">The sequence shown here is derived from an EMBL/GenBank/DDBJ whole genome shotgun (WGS) entry which is preliminary data.</text>
</comment>
<sequence length="162" mass="17805">MVSDMAKRKPNIVDILIIVVVVALCAVAVFKFGVVNQKESAGVDDSEEQRTYTALIDEVRMATVNALHEGDKIYDEKTGICLGTITAVKHEPFLKNVLLNDGTIQPVEFPDYYSVTLTIDGPVVEKDEGYFVDGVVEMKANSEMNVATKYAKPVMKITSISE</sequence>
<protein>
    <recommendedName>
        <fullName evidence="4">DUF4330 domain-containing protein</fullName>
    </recommendedName>
</protein>
<name>A0A401LGD4_9FIRM</name>
<dbReference type="Pfam" id="PF14221">
    <property type="entry name" value="DUF4330"/>
    <property type="match status" value="1"/>
</dbReference>
<keyword evidence="1" id="KW-1133">Transmembrane helix</keyword>
<proteinExistence type="predicted"/>
<accession>A0A401LGD4</accession>
<evidence type="ECO:0000256" key="1">
    <source>
        <dbReference type="SAM" id="Phobius"/>
    </source>
</evidence>
<organism evidence="2 3">
    <name type="scientific">Anaerotignum faecicola</name>
    <dbReference type="NCBI Taxonomy" id="2358141"/>
    <lineage>
        <taxon>Bacteria</taxon>
        <taxon>Bacillati</taxon>
        <taxon>Bacillota</taxon>
        <taxon>Clostridia</taxon>
        <taxon>Lachnospirales</taxon>
        <taxon>Anaerotignaceae</taxon>
        <taxon>Anaerotignum</taxon>
    </lineage>
</organism>
<keyword evidence="1" id="KW-0812">Transmembrane</keyword>
<feature type="transmembrane region" description="Helical" evidence="1">
    <location>
        <begin position="12"/>
        <end position="30"/>
    </location>
</feature>
<keyword evidence="1" id="KW-0472">Membrane</keyword>
<evidence type="ECO:0000313" key="3">
    <source>
        <dbReference type="Proteomes" id="UP000287361"/>
    </source>
</evidence>
<evidence type="ECO:0000313" key="2">
    <source>
        <dbReference type="EMBL" id="GCB30589.1"/>
    </source>
</evidence>
<dbReference type="EMBL" id="BHVZ01000014">
    <property type="protein sequence ID" value="GCB30589.1"/>
    <property type="molecule type" value="Genomic_DNA"/>
</dbReference>
<evidence type="ECO:0008006" key="4">
    <source>
        <dbReference type="Google" id="ProtNLM"/>
    </source>
</evidence>